<comment type="caution">
    <text evidence="5">The sequence shown here is derived from an EMBL/GenBank/DDBJ whole genome shotgun (WGS) entry which is preliminary data.</text>
</comment>
<dbReference type="EMBL" id="LVJH01000022">
    <property type="protein sequence ID" value="OAB42204.1"/>
    <property type="molecule type" value="Genomic_DNA"/>
</dbReference>
<name>A0A168KM75_9BACL</name>
<dbReference type="Gene3D" id="3.90.640.20">
    <property type="entry name" value="Heat-shock cognate protein, ATPase"/>
    <property type="match status" value="1"/>
</dbReference>
<evidence type="ECO:0000313" key="6">
    <source>
        <dbReference type="Proteomes" id="UP000076967"/>
    </source>
</evidence>
<protein>
    <recommendedName>
        <fullName evidence="7">Copper amine oxidase</fullName>
    </recommendedName>
</protein>
<dbReference type="SUPFAM" id="SSF55383">
    <property type="entry name" value="Copper amine oxidase, domain N"/>
    <property type="match status" value="1"/>
</dbReference>
<dbReference type="Gene3D" id="3.30.565.40">
    <property type="entry name" value="Fervidobacterium nodosum Rt17-B1 like"/>
    <property type="match status" value="1"/>
</dbReference>
<evidence type="ECO:0000259" key="3">
    <source>
        <dbReference type="Pfam" id="PF11738"/>
    </source>
</evidence>
<feature type="signal peptide" evidence="1">
    <location>
        <begin position="1"/>
        <end position="31"/>
    </location>
</feature>
<accession>A0A168KM75</accession>
<dbReference type="InterPro" id="IPR025303">
    <property type="entry name" value="PdaC"/>
</dbReference>
<dbReference type="STRING" id="494026.PGLA_12905"/>
<reference evidence="5 6" key="1">
    <citation type="submission" date="2016-03" db="EMBL/GenBank/DDBJ databases">
        <title>Draft genome sequence of Paenibacillus glacialis DSM 22343.</title>
        <authorList>
            <person name="Shin S.-K."/>
            <person name="Yi H."/>
        </authorList>
    </citation>
    <scope>NUCLEOTIDE SEQUENCE [LARGE SCALE GENOMIC DNA]</scope>
    <source>
        <strain evidence="5 6">DSM 22343</strain>
    </source>
</reference>
<dbReference type="Pfam" id="PF11738">
    <property type="entry name" value="DUF3298"/>
    <property type="match status" value="1"/>
</dbReference>
<feature type="domain" description="Copper amine oxidase-like N-terminal" evidence="2">
    <location>
        <begin position="49"/>
        <end position="146"/>
    </location>
</feature>
<sequence>MNRVKKYSATVLVAGVLVTSLGFTGLAPAIAAPITKNTVQQPSVVLKWKETTLSQKGLISNGSTLIPVTVLRDQMGLPLTYNPASKTYSIGSGYKQLDISISEYGVDAYINNHYVNEYEVKNIGGRLYVPFKLMSDYLGYQGVWNPPLKSLSITPRVENDIVITTKSEESKTKDASFLLQYPTISGLENAAAEKEINAMLEKVKKQFVEAANEQAALRDGTVEHPYEFLQNYLVTYNQNGMLSLVMNQYSYTGGAHGMNNRIGLTFSLQDGKLLSIDDLLKEKNPTYKVGLDKFLLKSLQGFEGYYGDFKGLGADVDYYLKTDGLALFFQQYEYAPYAAGNPTFVIPFDQVVPKANSLFE</sequence>
<gene>
    <name evidence="5" type="ORF">PGLA_12905</name>
</gene>
<evidence type="ECO:0000256" key="1">
    <source>
        <dbReference type="SAM" id="SignalP"/>
    </source>
</evidence>
<proteinExistence type="predicted"/>
<feature type="domain" description="Deacetylase PdaC" evidence="4">
    <location>
        <begin position="171"/>
        <end position="258"/>
    </location>
</feature>
<feature type="chain" id="PRO_5007898451" description="Copper amine oxidase" evidence="1">
    <location>
        <begin position="32"/>
        <end position="360"/>
    </location>
</feature>
<organism evidence="5 6">
    <name type="scientific">Paenibacillus glacialis</name>
    <dbReference type="NCBI Taxonomy" id="494026"/>
    <lineage>
        <taxon>Bacteria</taxon>
        <taxon>Bacillati</taxon>
        <taxon>Bacillota</taxon>
        <taxon>Bacilli</taxon>
        <taxon>Bacillales</taxon>
        <taxon>Paenibacillaceae</taxon>
        <taxon>Paenibacillus</taxon>
    </lineage>
</organism>
<dbReference type="InterPro" id="IPR036582">
    <property type="entry name" value="Mao_N_sf"/>
</dbReference>
<keyword evidence="1" id="KW-0732">Signal</keyword>
<dbReference type="Pfam" id="PF13739">
    <property type="entry name" value="PdaC"/>
    <property type="match status" value="1"/>
</dbReference>
<dbReference type="Proteomes" id="UP000076967">
    <property type="component" value="Unassembled WGS sequence"/>
</dbReference>
<evidence type="ECO:0008006" key="7">
    <source>
        <dbReference type="Google" id="ProtNLM"/>
    </source>
</evidence>
<dbReference type="InterPro" id="IPR012854">
    <property type="entry name" value="Cu_amine_oxidase-like_N"/>
</dbReference>
<dbReference type="InterPro" id="IPR021729">
    <property type="entry name" value="DUF3298"/>
</dbReference>
<keyword evidence="6" id="KW-1185">Reference proteome</keyword>
<dbReference type="RefSeq" id="WP_068533308.1">
    <property type="nucleotide sequence ID" value="NZ_LVJH01000022.1"/>
</dbReference>
<dbReference type="AlphaFoldDB" id="A0A168KM75"/>
<dbReference type="InterPro" id="IPR037126">
    <property type="entry name" value="PdaC/RsiV-like_sf"/>
</dbReference>
<dbReference type="Pfam" id="PF07833">
    <property type="entry name" value="Cu_amine_oxidN1"/>
    <property type="match status" value="1"/>
</dbReference>
<evidence type="ECO:0000259" key="2">
    <source>
        <dbReference type="Pfam" id="PF07833"/>
    </source>
</evidence>
<feature type="domain" description="DUF3298" evidence="3">
    <location>
        <begin position="307"/>
        <end position="349"/>
    </location>
</feature>
<dbReference type="OrthoDB" id="5637at2"/>
<evidence type="ECO:0000313" key="5">
    <source>
        <dbReference type="EMBL" id="OAB42204.1"/>
    </source>
</evidence>
<evidence type="ECO:0000259" key="4">
    <source>
        <dbReference type="Pfam" id="PF13739"/>
    </source>
</evidence>